<feature type="region of interest" description="Disordered" evidence="9">
    <location>
        <begin position="49"/>
        <end position="79"/>
    </location>
</feature>
<evidence type="ECO:0000256" key="5">
    <source>
        <dbReference type="ARBA" id="ARBA00022771"/>
    </source>
</evidence>
<evidence type="ECO:0000256" key="8">
    <source>
        <dbReference type="PROSITE-ProRule" id="PRU00175"/>
    </source>
</evidence>
<feature type="compositionally biased region" description="Basic residues" evidence="9">
    <location>
        <begin position="114"/>
        <end position="124"/>
    </location>
</feature>
<evidence type="ECO:0000256" key="6">
    <source>
        <dbReference type="ARBA" id="ARBA00022786"/>
    </source>
</evidence>
<evidence type="ECO:0000256" key="9">
    <source>
        <dbReference type="SAM" id="MobiDB-lite"/>
    </source>
</evidence>
<name>A0A8B8LPY6_ABRPR</name>
<dbReference type="FunFam" id="3.30.40.10:FF:000451">
    <property type="entry name" value="E3 ubiquitin-protein ligase rnf12-A"/>
    <property type="match status" value="1"/>
</dbReference>
<protein>
    <recommendedName>
        <fullName evidence="2">RING-type E3 ubiquitin transferase</fullName>
        <ecNumber evidence="2">2.3.2.27</ecNumber>
    </recommendedName>
</protein>
<evidence type="ECO:0000259" key="10">
    <source>
        <dbReference type="PROSITE" id="PS50089"/>
    </source>
</evidence>
<gene>
    <name evidence="12" type="primary">LOC113867304</name>
</gene>
<dbReference type="GeneID" id="113867304"/>
<feature type="compositionally biased region" description="Low complexity" evidence="9">
    <location>
        <begin position="61"/>
        <end position="79"/>
    </location>
</feature>
<evidence type="ECO:0000256" key="4">
    <source>
        <dbReference type="ARBA" id="ARBA00022723"/>
    </source>
</evidence>
<feature type="compositionally biased region" description="Low complexity" evidence="9">
    <location>
        <begin position="125"/>
        <end position="134"/>
    </location>
</feature>
<reference evidence="11" key="1">
    <citation type="journal article" date="2019" name="Toxins">
        <title>Detection of Abrin-Like and Prepropulchellin-Like Toxin Genes and Transcripts Using Whole Genome Sequencing and Full-Length Transcript Sequencing of Abrus precatorius.</title>
        <authorList>
            <person name="Hovde B.T."/>
            <person name="Daligault H.E."/>
            <person name="Hanschen E.R."/>
            <person name="Kunde Y.A."/>
            <person name="Johnson M.B."/>
            <person name="Starkenburg S.R."/>
            <person name="Johnson S.L."/>
        </authorList>
    </citation>
    <scope>NUCLEOTIDE SEQUENCE [LARGE SCALE GENOMIC DNA]</scope>
</reference>
<accession>A0A8B8LPY6</accession>
<keyword evidence="11" id="KW-1185">Reference proteome</keyword>
<dbReference type="InterPro" id="IPR013083">
    <property type="entry name" value="Znf_RING/FYVE/PHD"/>
</dbReference>
<keyword evidence="7" id="KW-0862">Zinc</keyword>
<evidence type="ECO:0000256" key="1">
    <source>
        <dbReference type="ARBA" id="ARBA00000900"/>
    </source>
</evidence>
<dbReference type="GO" id="GO:0061630">
    <property type="term" value="F:ubiquitin protein ligase activity"/>
    <property type="evidence" value="ECO:0007669"/>
    <property type="project" value="UniProtKB-EC"/>
</dbReference>
<evidence type="ECO:0000313" key="12">
    <source>
        <dbReference type="RefSeq" id="XP_027358345.1"/>
    </source>
</evidence>
<dbReference type="OrthoDB" id="8062037at2759"/>
<reference evidence="12" key="2">
    <citation type="submission" date="2025-08" db="UniProtKB">
        <authorList>
            <consortium name="RefSeq"/>
        </authorList>
    </citation>
    <scope>IDENTIFICATION</scope>
    <source>
        <tissue evidence="12">Young leaves</tissue>
    </source>
</reference>
<organism evidence="11 12">
    <name type="scientific">Abrus precatorius</name>
    <name type="common">Indian licorice</name>
    <name type="synonym">Glycine abrus</name>
    <dbReference type="NCBI Taxonomy" id="3816"/>
    <lineage>
        <taxon>Eukaryota</taxon>
        <taxon>Viridiplantae</taxon>
        <taxon>Streptophyta</taxon>
        <taxon>Embryophyta</taxon>
        <taxon>Tracheophyta</taxon>
        <taxon>Spermatophyta</taxon>
        <taxon>Magnoliopsida</taxon>
        <taxon>eudicotyledons</taxon>
        <taxon>Gunneridae</taxon>
        <taxon>Pentapetalae</taxon>
        <taxon>rosids</taxon>
        <taxon>fabids</taxon>
        <taxon>Fabales</taxon>
        <taxon>Fabaceae</taxon>
        <taxon>Papilionoideae</taxon>
        <taxon>50 kb inversion clade</taxon>
        <taxon>NPAAA clade</taxon>
        <taxon>indigoferoid/millettioid clade</taxon>
        <taxon>Abreae</taxon>
        <taxon>Abrus</taxon>
    </lineage>
</organism>
<dbReference type="Proteomes" id="UP000694853">
    <property type="component" value="Unplaced"/>
</dbReference>
<dbReference type="PANTHER" id="PTHR22937:SF122">
    <property type="entry name" value="RING-TYPE E3 UBIQUITIN TRANSFERASE"/>
    <property type="match status" value="1"/>
</dbReference>
<evidence type="ECO:0000313" key="11">
    <source>
        <dbReference type="Proteomes" id="UP000694853"/>
    </source>
</evidence>
<dbReference type="SMART" id="SM00184">
    <property type="entry name" value="RING"/>
    <property type="match status" value="1"/>
</dbReference>
<dbReference type="AlphaFoldDB" id="A0A8B8LPY6"/>
<evidence type="ECO:0000256" key="3">
    <source>
        <dbReference type="ARBA" id="ARBA00022679"/>
    </source>
</evidence>
<keyword evidence="5 8" id="KW-0863">Zinc-finger</keyword>
<dbReference type="Gene3D" id="3.30.40.10">
    <property type="entry name" value="Zinc/RING finger domain, C3HC4 (zinc finger)"/>
    <property type="match status" value="1"/>
</dbReference>
<dbReference type="InterPro" id="IPR045191">
    <property type="entry name" value="MBR1/2-like"/>
</dbReference>
<evidence type="ECO:0000256" key="2">
    <source>
        <dbReference type="ARBA" id="ARBA00012483"/>
    </source>
</evidence>
<dbReference type="InterPro" id="IPR001841">
    <property type="entry name" value="Znf_RING"/>
</dbReference>
<dbReference type="GO" id="GO:0008270">
    <property type="term" value="F:zinc ion binding"/>
    <property type="evidence" value="ECO:0007669"/>
    <property type="project" value="UniProtKB-KW"/>
</dbReference>
<comment type="catalytic activity">
    <reaction evidence="1">
        <text>S-ubiquitinyl-[E2 ubiquitin-conjugating enzyme]-L-cysteine + [acceptor protein]-L-lysine = [E2 ubiquitin-conjugating enzyme]-L-cysteine + N(6)-ubiquitinyl-[acceptor protein]-L-lysine.</text>
        <dbReference type="EC" id="2.3.2.27"/>
    </reaction>
</comment>
<keyword evidence="6" id="KW-0833">Ubl conjugation pathway</keyword>
<sequence>MPVVTEHIKWRRPRNQLRHPISETHPISTIQSVQCKSAISSLLSSFSNTTNETTHERGHNSKNNNNNNMDKNKSNKSNRNFSAATFGGFGCTAGESQKVSVPAVIRSSAEWQGKKNRKKKHRRNSNSNRSKTCDGVVVDDGSSGSLVDFQDVWCGPGIGFSTDAAVASVDCVVGRRNVSARGKLDVERITHRERSSYFGRRTVNSESFSFVDDDDHDIVSARHGLDPFGTARFYRHVPYPSSDGLAEIMILQGRIIMGGRLNSHDQFRDWRLDVDNMSYEQLLELGERIGYVNTGLKEDEMGLNIRKVKLSISNDTSKHQIEKKCSVCQEEYESDDELGRLNCGHSYHFECIKQWLVHKNFCPVCKQEVVARI</sequence>
<keyword evidence="3" id="KW-0808">Transferase</keyword>
<keyword evidence="4" id="KW-0479">Metal-binding</keyword>
<dbReference type="RefSeq" id="XP_027358345.1">
    <property type="nucleotide sequence ID" value="XM_027502544.1"/>
</dbReference>
<proteinExistence type="predicted"/>
<dbReference type="Pfam" id="PF13639">
    <property type="entry name" value="zf-RING_2"/>
    <property type="match status" value="1"/>
</dbReference>
<feature type="region of interest" description="Disordered" evidence="9">
    <location>
        <begin position="110"/>
        <end position="134"/>
    </location>
</feature>
<dbReference type="EC" id="2.3.2.27" evidence="2"/>
<dbReference type="SUPFAM" id="SSF57850">
    <property type="entry name" value="RING/U-box"/>
    <property type="match status" value="1"/>
</dbReference>
<dbReference type="PROSITE" id="PS50089">
    <property type="entry name" value="ZF_RING_2"/>
    <property type="match status" value="1"/>
</dbReference>
<dbReference type="KEGG" id="aprc:113867304"/>
<feature type="domain" description="RING-type" evidence="10">
    <location>
        <begin position="325"/>
        <end position="366"/>
    </location>
</feature>
<dbReference type="PANTHER" id="PTHR22937">
    <property type="entry name" value="E3 UBIQUITIN-PROTEIN LIGASE RNF165"/>
    <property type="match status" value="1"/>
</dbReference>
<evidence type="ECO:0000256" key="7">
    <source>
        <dbReference type="ARBA" id="ARBA00022833"/>
    </source>
</evidence>